<dbReference type="GO" id="GO:0005840">
    <property type="term" value="C:ribosome"/>
    <property type="evidence" value="ECO:0007669"/>
    <property type="project" value="UniProtKB-KW"/>
</dbReference>
<accession>A0ABP9V0N4</accession>
<dbReference type="RefSeq" id="WP_346188302.1">
    <property type="nucleotide sequence ID" value="NZ_BAABRL010000004.1"/>
</dbReference>
<proteinExistence type="inferred from homology"/>
<dbReference type="CDD" id="cd05797">
    <property type="entry name" value="Ribosomal_L10"/>
    <property type="match status" value="1"/>
</dbReference>
<dbReference type="PANTHER" id="PTHR11560">
    <property type="entry name" value="39S RIBOSOMAL PROTEIN L10, MITOCHONDRIAL"/>
    <property type="match status" value="1"/>
</dbReference>
<dbReference type="InterPro" id="IPR001790">
    <property type="entry name" value="Ribosomal_uL10"/>
</dbReference>
<dbReference type="Pfam" id="PF00466">
    <property type="entry name" value="Ribosomal_L10"/>
    <property type="match status" value="1"/>
</dbReference>
<evidence type="ECO:0000256" key="5">
    <source>
        <dbReference type="ARBA" id="ARBA00035202"/>
    </source>
</evidence>
<evidence type="ECO:0000256" key="2">
    <source>
        <dbReference type="ARBA" id="ARBA00008889"/>
    </source>
</evidence>
<keyword evidence="8" id="KW-1185">Reference proteome</keyword>
<evidence type="ECO:0000256" key="4">
    <source>
        <dbReference type="ARBA" id="ARBA00023274"/>
    </source>
</evidence>
<keyword evidence="6" id="KW-0694">RNA-binding</keyword>
<dbReference type="InterPro" id="IPR022973">
    <property type="entry name" value="Ribosomal_uL10_bac"/>
</dbReference>
<gene>
    <name evidence="6 7" type="primary">rplJ</name>
    <name evidence="7" type="ORF">Rhal01_01692</name>
</gene>
<dbReference type="InterPro" id="IPR047865">
    <property type="entry name" value="Ribosomal_uL10_bac_type"/>
</dbReference>
<keyword evidence="6" id="KW-0699">rRNA-binding</keyword>
<dbReference type="EMBL" id="BAABRL010000004">
    <property type="protein sequence ID" value="GAA5495515.1"/>
    <property type="molecule type" value="Genomic_DNA"/>
</dbReference>
<dbReference type="NCBIfam" id="NF000955">
    <property type="entry name" value="PRK00099.1-1"/>
    <property type="match status" value="1"/>
</dbReference>
<evidence type="ECO:0000313" key="7">
    <source>
        <dbReference type="EMBL" id="GAA5495515.1"/>
    </source>
</evidence>
<dbReference type="HAMAP" id="MF_00362">
    <property type="entry name" value="Ribosomal_uL10"/>
    <property type="match status" value="1"/>
</dbReference>
<dbReference type="Proteomes" id="UP001424741">
    <property type="component" value="Unassembled WGS sequence"/>
</dbReference>
<comment type="caution">
    <text evidence="7">The sequence shown here is derived from an EMBL/GenBank/DDBJ whole genome shotgun (WGS) entry which is preliminary data.</text>
</comment>
<dbReference type="Gene3D" id="6.10.250.290">
    <property type="match status" value="1"/>
</dbReference>
<dbReference type="SUPFAM" id="SSF160369">
    <property type="entry name" value="Ribosomal protein L10-like"/>
    <property type="match status" value="1"/>
</dbReference>
<evidence type="ECO:0000256" key="3">
    <source>
        <dbReference type="ARBA" id="ARBA00022980"/>
    </source>
</evidence>
<dbReference type="Gene3D" id="3.30.70.1730">
    <property type="match status" value="1"/>
</dbReference>
<evidence type="ECO:0000313" key="8">
    <source>
        <dbReference type="Proteomes" id="UP001424741"/>
    </source>
</evidence>
<comment type="subunit">
    <text evidence="6">Part of the ribosomal stalk of the 50S ribosomal subunit. The N-terminus interacts with L11 and the large rRNA to form the base of the stalk. The C-terminus forms an elongated spine to which L12 dimers bind in a sequential fashion forming a multimeric L10(L12)X complex.</text>
</comment>
<protein>
    <recommendedName>
        <fullName evidence="5 6">Large ribosomal subunit protein uL10</fullName>
    </recommendedName>
</protein>
<comment type="similarity">
    <text evidence="2 6">Belongs to the universal ribosomal protein uL10 family.</text>
</comment>
<reference evidence="7 8" key="1">
    <citation type="submission" date="2024-02" db="EMBL/GenBank/DDBJ databases">
        <title>Rubritalea halochordaticola NBRC 107102.</title>
        <authorList>
            <person name="Ichikawa N."/>
            <person name="Katano-Makiyama Y."/>
            <person name="Hidaka K."/>
        </authorList>
    </citation>
    <scope>NUCLEOTIDE SEQUENCE [LARGE SCALE GENOMIC DNA]</scope>
    <source>
        <strain evidence="7 8">NBRC 107102</strain>
    </source>
</reference>
<keyword evidence="4 6" id="KW-0687">Ribonucleoprotein</keyword>
<sequence>MNPDKKIIIDELFERVNASPFVIVVDYAGTTVPQFATLRDKLREGGSECHVAKNTYMRAALNSAGLPDISSELVGQTAFITGESDVCAAARSVKEFAKAAGKDDVFKCGILDGEVLDVSKLKTLADLPSREVLLAQLLGVIKEPATQIARVLNEKIKKDGGEGVSAPAEEEAAAE</sequence>
<evidence type="ECO:0000256" key="1">
    <source>
        <dbReference type="ARBA" id="ARBA00002633"/>
    </source>
</evidence>
<organism evidence="7 8">
    <name type="scientific">Rubritalea halochordaticola</name>
    <dbReference type="NCBI Taxonomy" id="714537"/>
    <lineage>
        <taxon>Bacteria</taxon>
        <taxon>Pseudomonadati</taxon>
        <taxon>Verrucomicrobiota</taxon>
        <taxon>Verrucomicrobiia</taxon>
        <taxon>Verrucomicrobiales</taxon>
        <taxon>Rubritaleaceae</taxon>
        <taxon>Rubritalea</taxon>
    </lineage>
</organism>
<name>A0ABP9V0N4_9BACT</name>
<keyword evidence="3 6" id="KW-0689">Ribosomal protein</keyword>
<comment type="function">
    <text evidence="1 6">Forms part of the ribosomal stalk, playing a central role in the interaction of the ribosome with GTP-bound translation factors.</text>
</comment>
<dbReference type="InterPro" id="IPR043141">
    <property type="entry name" value="Ribosomal_uL10-like_sf"/>
</dbReference>
<evidence type="ECO:0000256" key="6">
    <source>
        <dbReference type="HAMAP-Rule" id="MF_00362"/>
    </source>
</evidence>